<sequence length="135" mass="16291">MDLSLRKLKIEKILQNLVTNVDELMEWRKYDSKMIEEMKPYVTCYMSNYGLDELVWPEKPNHYNVKERCGQESQANQEKDVNEEMKKIDTVSDKDEIEIMYTLMRPSRKRLLLKDSKEWPKRDLRRTTVKSKGKQ</sequence>
<evidence type="ECO:0000313" key="1">
    <source>
        <dbReference type="EMBL" id="KAH1056259.1"/>
    </source>
</evidence>
<gene>
    <name evidence="1" type="ORF">J1N35_034324</name>
</gene>
<proteinExistence type="predicted"/>
<accession>A0A9D3ZPZ2</accession>
<name>A0A9D3ZPZ2_9ROSI</name>
<protein>
    <submittedName>
        <fullName evidence="1">Uncharacterized protein</fullName>
    </submittedName>
</protein>
<dbReference type="EMBL" id="JAIQCV010000010">
    <property type="protein sequence ID" value="KAH1056259.1"/>
    <property type="molecule type" value="Genomic_DNA"/>
</dbReference>
<evidence type="ECO:0000313" key="2">
    <source>
        <dbReference type="Proteomes" id="UP000828251"/>
    </source>
</evidence>
<dbReference type="Proteomes" id="UP000828251">
    <property type="component" value="Unassembled WGS sequence"/>
</dbReference>
<keyword evidence="2" id="KW-1185">Reference proteome</keyword>
<reference evidence="1 2" key="1">
    <citation type="journal article" date="2021" name="Plant Biotechnol. J.">
        <title>Multi-omics assisted identification of the key and species-specific regulatory components of drought-tolerant mechanisms in Gossypium stocksii.</title>
        <authorList>
            <person name="Yu D."/>
            <person name="Ke L."/>
            <person name="Zhang D."/>
            <person name="Wu Y."/>
            <person name="Sun Y."/>
            <person name="Mei J."/>
            <person name="Sun J."/>
            <person name="Sun Y."/>
        </authorList>
    </citation>
    <scope>NUCLEOTIDE SEQUENCE [LARGE SCALE GENOMIC DNA]</scope>
    <source>
        <strain evidence="2">cv. E1</strain>
        <tissue evidence="1">Leaf</tissue>
    </source>
</reference>
<dbReference type="AlphaFoldDB" id="A0A9D3ZPZ2"/>
<organism evidence="1 2">
    <name type="scientific">Gossypium stocksii</name>
    <dbReference type="NCBI Taxonomy" id="47602"/>
    <lineage>
        <taxon>Eukaryota</taxon>
        <taxon>Viridiplantae</taxon>
        <taxon>Streptophyta</taxon>
        <taxon>Embryophyta</taxon>
        <taxon>Tracheophyta</taxon>
        <taxon>Spermatophyta</taxon>
        <taxon>Magnoliopsida</taxon>
        <taxon>eudicotyledons</taxon>
        <taxon>Gunneridae</taxon>
        <taxon>Pentapetalae</taxon>
        <taxon>rosids</taxon>
        <taxon>malvids</taxon>
        <taxon>Malvales</taxon>
        <taxon>Malvaceae</taxon>
        <taxon>Malvoideae</taxon>
        <taxon>Gossypium</taxon>
    </lineage>
</organism>
<comment type="caution">
    <text evidence="1">The sequence shown here is derived from an EMBL/GenBank/DDBJ whole genome shotgun (WGS) entry which is preliminary data.</text>
</comment>